<dbReference type="Pfam" id="PF07648">
    <property type="entry name" value="Kazal_2"/>
    <property type="match status" value="2"/>
</dbReference>
<keyword evidence="1 5" id="KW-0245">EGF-like domain</keyword>
<sequence length="1887" mass="212149">MAYMQVFVLYIAHLLLLQAYFAKAASFQVGKVNISDLTQNSHGCQSVSFTETFQGRGSVKVIATVSHGNEHTKIHDPATLWVKSITTSGFDVCVRETGRGSSGASVVSWLAFQGSHQGTYSGIEQFDDFTSRTQCKKISLSGAISGNPQVFATVQHQYSDRAFDAMNIWVEEISNGGFVVCLRELMTFDGVHSGLQVHWLAYDDLPPSWNFTERGKLHFSGLGTPPKETNRAFCQDLRFKNPFYVPPIVLASASHDNITNALRNKSDGLYMCVKDSQGLSNSHNPITVNYVVVGVHAICKAFSAFDARCLCDDNCPSYEEPVCSSNSTTFKNKCLFYLDVCNRRSNHTLYHPGSCTGFPVKTGRVALTRQVQWAETACETVKFPPISFYPDKEVYVQITTNHWNNSINNYVHEATVSWVQLVNHEGFQVCVTCAGRNDRATQEFATVDWMAYQGAPDGGVSGKTRMPEWWTGTKCEKAKFSTAPTILVTANHVSISNKHDAASLWVENATSSFFFICLRELQNYDGLHEDIFVTWMAFGKIHRPLFTESKNVYFPNDGSVSTNYNGAFCEDLQFKKNYSSQPIVMLAVRHNSSGDNLLSKYISLTAWIEYIRASECRICLKELFADRYDPAVVSYMILGEICRPDWSYFGGICYSTSTVCETWTGAQRTCYSHQANLVRIRNQEENVYVQHRLNGAKGWIGLTDLRTEGTFEWADNQPVNFTYWAKNQPNNFRNEDCVHTLGVRHGFMWNDVDCNSCHNYTCSEDLDECSGDNNDCHANAVCTNLFGSYWCECSAGYTGDGRNCIDIDECSSSHLCDSKATCQNSGGSYVCICDSGYTGNGRICRDLDECTFNLHDCNASAICMNTIGSFSCQCNASAHYYGNGRTCYPHRGLDDSRILSGNTSKISQLNNWLLPHLRNSNYYGYGYFKRDVTSSSYAIYSYYNYGPTFGSGHDISIRENSRWYYHNSYSQCSSYRGRYCSMNVFTGSRNFRPSNVEVIKMHFAFARWDEVSCEVWMAFIQVLVFCTAQLLLLQAYCIKATSFQAGKVNISDLTQNNHGCQSVSFIATFQGWESVKVIVTVSHGNEHTKIHDPAALWVKSVTTSGFDVCVRETGRGSNGGFVVSWLAFQGSHEGIHSGIEEFDEFTSRTQCRDISVSTSGNPQVFATVHHQHSDRPFDAMNIWVEEISNGGFVVCLRELMTFDGVHTGLQVHWLAYDDLPPSWNFTERGKLHFSGLGTPPEETNRAFCQDLKFESPFYAPPIVLISASHDNITSALRDKSDGLYSNALNAWVEEITHSLFKVCVKDSQGLSNSHNPVTMNYVVVGDLDPCTNVTCEYHAICKAFSPFDASCLCDDSCPSYEEPVCSSNSTTFKNKCLFYLDACTRRSNHTLYHPGSCTGRVALTRQVQWAETACETVKFPPFSFYPDKEVHVQITTNHWNNSLSNYIHEATVSWVQLVDYEGFQVCVTSAGRNDRVTHEFATIDWMAYQGAPDGGVSGKTRMPQWWTGTKCEKGKFSTTPTVLVTANHVSTSNKHDAASLWVENATSSSFLICLPNMWTFQMMALCLQITTAHFDLQFEKNYESEPIMMIAVRHNSSGNNLHPKHFSVTAWIEELFVDRHDPAIVSYTILGEICKPGWSYFGGICYSTSKICNTWTEAQKACSSYHANLVRIRNQEENVYVQHRLNGAKGWIGLTDLTTEGTFEWADDQTVDFTYWAENQPNNFKNEDCVHTLGVRHRFMWNDVDCNNCHNYTCSEDVDECTSGTHDCDTNAACTNTLGSFSCQCHTSSHYYGDGKTCYLHRGLDDSQILNYYGYGYFKNDVTNPSYATYSHSGYGPTFGSGHDIYLSDNAGYNYNNYFSCSGYNDRYCDNYLWVGSYNFCPSNAEY</sequence>
<keyword evidence="11" id="KW-1185">Reference proteome</keyword>
<dbReference type="Pfam" id="PF12947">
    <property type="entry name" value="EGF_3"/>
    <property type="match status" value="2"/>
</dbReference>
<dbReference type="Gene3D" id="2.60.40.2080">
    <property type="match status" value="3"/>
</dbReference>
<dbReference type="PROSITE" id="PS50041">
    <property type="entry name" value="C_TYPE_LECTIN_2"/>
    <property type="match status" value="2"/>
</dbReference>
<evidence type="ECO:0000256" key="5">
    <source>
        <dbReference type="PROSITE-ProRule" id="PRU00076"/>
    </source>
</evidence>
<dbReference type="InterPro" id="IPR018097">
    <property type="entry name" value="EGF_Ca-bd_CS"/>
</dbReference>
<comment type="caution">
    <text evidence="5">Lacks conserved residue(s) required for the propagation of feature annotation.</text>
</comment>
<evidence type="ECO:0000259" key="7">
    <source>
        <dbReference type="PROSITE" id="PS50026"/>
    </source>
</evidence>
<keyword evidence="3" id="KW-0677">Repeat</keyword>
<dbReference type="FunFam" id="2.10.25.10:FF:000038">
    <property type="entry name" value="Fibrillin 2"/>
    <property type="match status" value="4"/>
</dbReference>
<keyword evidence="4" id="KW-1015">Disulfide bond</keyword>
<feature type="domain" description="C-type lectin" evidence="8">
    <location>
        <begin position="1641"/>
        <end position="1755"/>
    </location>
</feature>
<dbReference type="InterPro" id="IPR001881">
    <property type="entry name" value="EGF-like_Ca-bd_dom"/>
</dbReference>
<feature type="domain" description="Kazal-like" evidence="9">
    <location>
        <begin position="310"/>
        <end position="357"/>
    </location>
</feature>
<dbReference type="EMBL" id="JARQWQ010000025">
    <property type="protein sequence ID" value="KAK2563572.1"/>
    <property type="molecule type" value="Genomic_DNA"/>
</dbReference>
<evidence type="ECO:0000313" key="11">
    <source>
        <dbReference type="Proteomes" id="UP001249851"/>
    </source>
</evidence>
<dbReference type="Pfam" id="PF00059">
    <property type="entry name" value="Lectin_C"/>
    <property type="match status" value="2"/>
</dbReference>
<dbReference type="Pfam" id="PF07645">
    <property type="entry name" value="EGF_CA"/>
    <property type="match status" value="2"/>
</dbReference>
<dbReference type="PROSITE" id="PS00615">
    <property type="entry name" value="C_TYPE_LECTIN_1"/>
    <property type="match status" value="2"/>
</dbReference>
<dbReference type="InterPro" id="IPR002350">
    <property type="entry name" value="Kazal_dom"/>
</dbReference>
<reference evidence="10" key="2">
    <citation type="journal article" date="2023" name="Science">
        <title>Genomic signatures of disease resistance in endangered staghorn corals.</title>
        <authorList>
            <person name="Vollmer S.V."/>
            <person name="Selwyn J.D."/>
            <person name="Despard B.A."/>
            <person name="Roesel C.L."/>
        </authorList>
    </citation>
    <scope>NUCLEOTIDE SEQUENCE</scope>
    <source>
        <strain evidence="10">K2</strain>
    </source>
</reference>
<dbReference type="InterPro" id="IPR000742">
    <property type="entry name" value="EGF"/>
</dbReference>
<dbReference type="Proteomes" id="UP001249851">
    <property type="component" value="Unassembled WGS sequence"/>
</dbReference>
<dbReference type="SMART" id="SM00179">
    <property type="entry name" value="EGF_CA"/>
    <property type="match status" value="4"/>
</dbReference>
<dbReference type="Gene3D" id="3.10.100.10">
    <property type="entry name" value="Mannose-Binding Protein A, subunit A"/>
    <property type="match status" value="2"/>
</dbReference>
<feature type="domain" description="EGF-like" evidence="7">
    <location>
        <begin position="1757"/>
        <end position="1799"/>
    </location>
</feature>
<dbReference type="PROSITE" id="PS01187">
    <property type="entry name" value="EGF_CA"/>
    <property type="match status" value="3"/>
</dbReference>
<name>A0AAD9QLN1_ACRCE</name>
<organism evidence="10 11">
    <name type="scientific">Acropora cervicornis</name>
    <name type="common">Staghorn coral</name>
    <dbReference type="NCBI Taxonomy" id="6130"/>
    <lineage>
        <taxon>Eukaryota</taxon>
        <taxon>Metazoa</taxon>
        <taxon>Cnidaria</taxon>
        <taxon>Anthozoa</taxon>
        <taxon>Hexacorallia</taxon>
        <taxon>Scleractinia</taxon>
        <taxon>Astrocoeniina</taxon>
        <taxon>Acroporidae</taxon>
        <taxon>Acropora</taxon>
    </lineage>
</organism>
<evidence type="ECO:0000259" key="8">
    <source>
        <dbReference type="PROSITE" id="PS50041"/>
    </source>
</evidence>
<dbReference type="InterPro" id="IPR018378">
    <property type="entry name" value="C-type_lectin_CS"/>
</dbReference>
<evidence type="ECO:0000256" key="4">
    <source>
        <dbReference type="ARBA" id="ARBA00023157"/>
    </source>
</evidence>
<dbReference type="PROSITE" id="PS51465">
    <property type="entry name" value="KAZAL_2"/>
    <property type="match status" value="2"/>
</dbReference>
<protein>
    <submittedName>
        <fullName evidence="10">C-type lectin domain family 4 member F</fullName>
    </submittedName>
</protein>
<feature type="domain" description="EGF-like" evidence="7">
    <location>
        <begin position="846"/>
        <end position="888"/>
    </location>
</feature>
<feature type="chain" id="PRO_5041934716" evidence="6">
    <location>
        <begin position="25"/>
        <end position="1887"/>
    </location>
</feature>
<dbReference type="Gene3D" id="3.30.60.30">
    <property type="match status" value="2"/>
</dbReference>
<dbReference type="InterPro" id="IPR016186">
    <property type="entry name" value="C-type_lectin-like/link_sf"/>
</dbReference>
<dbReference type="InterPro" id="IPR049883">
    <property type="entry name" value="NOTCH1_EGF-like"/>
</dbReference>
<dbReference type="SUPFAM" id="SSF100895">
    <property type="entry name" value="Kazal-type serine protease inhibitors"/>
    <property type="match status" value="2"/>
</dbReference>
<reference evidence="10" key="1">
    <citation type="journal article" date="2023" name="G3 (Bethesda)">
        <title>Whole genome assembly and annotation of the endangered Caribbean coral Acropora cervicornis.</title>
        <authorList>
            <person name="Selwyn J.D."/>
            <person name="Vollmer S.V."/>
        </authorList>
    </citation>
    <scope>NUCLEOTIDE SEQUENCE</scope>
    <source>
        <strain evidence="10">K2</strain>
    </source>
</reference>
<dbReference type="SMART" id="SM00034">
    <property type="entry name" value="CLECT"/>
    <property type="match status" value="2"/>
</dbReference>
<accession>A0AAD9QLN1</accession>
<dbReference type="InterPro" id="IPR001304">
    <property type="entry name" value="C-type_lectin-like"/>
</dbReference>
<dbReference type="InterPro" id="IPR024731">
    <property type="entry name" value="NELL2-like_EGF"/>
</dbReference>
<dbReference type="GO" id="GO:0005509">
    <property type="term" value="F:calcium ion binding"/>
    <property type="evidence" value="ECO:0007669"/>
    <property type="project" value="InterPro"/>
</dbReference>
<dbReference type="PANTHER" id="PTHR24039:SF53">
    <property type="entry name" value="EGF-LIKE DOMAIN-CONTAINING PROTEIN"/>
    <property type="match status" value="1"/>
</dbReference>
<dbReference type="InterPro" id="IPR016187">
    <property type="entry name" value="CTDL_fold"/>
</dbReference>
<dbReference type="SMART" id="SM00181">
    <property type="entry name" value="EGF"/>
    <property type="match status" value="5"/>
</dbReference>
<dbReference type="PANTHER" id="PTHR24039">
    <property type="entry name" value="FIBRILLIN-RELATED"/>
    <property type="match status" value="1"/>
</dbReference>
<feature type="domain" description="EGF-like" evidence="7">
    <location>
        <begin position="765"/>
        <end position="805"/>
    </location>
</feature>
<dbReference type="InterPro" id="IPR009030">
    <property type="entry name" value="Growth_fac_rcpt_cys_sf"/>
</dbReference>
<dbReference type="SUPFAM" id="SSF57184">
    <property type="entry name" value="Growth factor receptor domain"/>
    <property type="match status" value="1"/>
</dbReference>
<evidence type="ECO:0000256" key="6">
    <source>
        <dbReference type="SAM" id="SignalP"/>
    </source>
</evidence>
<dbReference type="InterPro" id="IPR036058">
    <property type="entry name" value="Kazal_dom_sf"/>
</dbReference>
<dbReference type="CDD" id="cd00104">
    <property type="entry name" value="KAZAL_FS"/>
    <property type="match status" value="2"/>
</dbReference>
<dbReference type="SUPFAM" id="SSF56436">
    <property type="entry name" value="C-type lectin-like"/>
    <property type="match status" value="2"/>
</dbReference>
<dbReference type="PROSITE" id="PS50026">
    <property type="entry name" value="EGF_3"/>
    <property type="match status" value="4"/>
</dbReference>
<gene>
    <name evidence="10" type="ORF">P5673_013301</name>
</gene>
<dbReference type="InterPro" id="IPR000152">
    <property type="entry name" value="EGF-type_Asp/Asn_hydroxyl_site"/>
</dbReference>
<dbReference type="PROSITE" id="PS01186">
    <property type="entry name" value="EGF_2"/>
    <property type="match status" value="2"/>
</dbReference>
<feature type="domain" description="Kazal-like" evidence="9">
    <location>
        <begin position="1352"/>
        <end position="1399"/>
    </location>
</feature>
<dbReference type="InterPro" id="IPR037221">
    <property type="entry name" value="H-type_lectin_dom_sf"/>
</dbReference>
<dbReference type="PROSITE" id="PS00010">
    <property type="entry name" value="ASX_HYDROXYL"/>
    <property type="match status" value="4"/>
</dbReference>
<proteinExistence type="predicted"/>
<feature type="domain" description="EGF-like" evidence="7">
    <location>
        <begin position="806"/>
        <end position="845"/>
    </location>
</feature>
<evidence type="ECO:0000256" key="2">
    <source>
        <dbReference type="ARBA" id="ARBA00022729"/>
    </source>
</evidence>
<evidence type="ECO:0000259" key="9">
    <source>
        <dbReference type="PROSITE" id="PS51465"/>
    </source>
</evidence>
<feature type="domain" description="C-type lectin" evidence="8">
    <location>
        <begin position="649"/>
        <end position="763"/>
    </location>
</feature>
<comment type="caution">
    <text evidence="10">The sequence shown here is derived from an EMBL/GenBank/DDBJ whole genome shotgun (WGS) entry which is preliminary data.</text>
</comment>
<dbReference type="SUPFAM" id="SSF57196">
    <property type="entry name" value="EGF/Laminin"/>
    <property type="match status" value="1"/>
</dbReference>
<dbReference type="Gene3D" id="2.10.25.10">
    <property type="entry name" value="Laminin"/>
    <property type="match status" value="4"/>
</dbReference>
<keyword evidence="2 6" id="KW-0732">Signal</keyword>
<dbReference type="SMART" id="SM00280">
    <property type="entry name" value="KAZAL"/>
    <property type="match status" value="2"/>
</dbReference>
<evidence type="ECO:0000256" key="3">
    <source>
        <dbReference type="ARBA" id="ARBA00022737"/>
    </source>
</evidence>
<evidence type="ECO:0000256" key="1">
    <source>
        <dbReference type="ARBA" id="ARBA00022536"/>
    </source>
</evidence>
<evidence type="ECO:0000313" key="10">
    <source>
        <dbReference type="EMBL" id="KAK2563572.1"/>
    </source>
</evidence>
<feature type="signal peptide" evidence="6">
    <location>
        <begin position="1"/>
        <end position="24"/>
    </location>
</feature>
<dbReference type="CDD" id="cd00054">
    <property type="entry name" value="EGF_CA"/>
    <property type="match status" value="4"/>
</dbReference>